<keyword evidence="3 7" id="KW-0456">Lyase</keyword>
<comment type="pathway">
    <text evidence="7">Carbohydrate degradation; 2-deoxy-D-ribose 1-phosphate degradation; D-glyceraldehyde 3-phosphate and acetaldehyde from 2-deoxy-alpha-D-ribose 1-phosphate: step 2/2.</text>
</comment>
<comment type="catalytic activity">
    <reaction evidence="5 7">
        <text>2-deoxy-D-ribose 5-phosphate = D-glyceraldehyde 3-phosphate + acetaldehyde</text>
        <dbReference type="Rhea" id="RHEA:12821"/>
        <dbReference type="ChEBI" id="CHEBI:15343"/>
        <dbReference type="ChEBI" id="CHEBI:59776"/>
        <dbReference type="ChEBI" id="CHEBI:62877"/>
        <dbReference type="EC" id="4.1.2.4"/>
    </reaction>
</comment>
<dbReference type="InterPro" id="IPR028581">
    <property type="entry name" value="DeoC_typeI"/>
</dbReference>
<evidence type="ECO:0000256" key="5">
    <source>
        <dbReference type="ARBA" id="ARBA00048791"/>
    </source>
</evidence>
<evidence type="ECO:0000313" key="8">
    <source>
        <dbReference type="EMBL" id="SJZ51678.1"/>
    </source>
</evidence>
<accession>A0A1T4LAV9</accession>
<dbReference type="InterPro" id="IPR011343">
    <property type="entry name" value="DeoC"/>
</dbReference>
<name>A0A1T4LAV9_9FIRM</name>
<dbReference type="RefSeq" id="WP_078809559.1">
    <property type="nucleotide sequence ID" value="NZ_FUWM01000008.1"/>
</dbReference>
<evidence type="ECO:0000313" key="9">
    <source>
        <dbReference type="Proteomes" id="UP000190625"/>
    </source>
</evidence>
<keyword evidence="4 7" id="KW-0704">Schiff base</keyword>
<sequence length="222" mass="23829">MNQEISNMIDHTILNADAIEEDIKTKCQEAKEYNFASVCVNPSFVKLASEELKGSSVKVCTVIGFPLGMNTTKVKAFEVKNAIKNGAQELDMVINLGAVKSEVWNIVKDDIKEVVAVSSDNIVKVIIETCYLNDEEKRKACQVVKEAGADFVKTSTGFGTGGATIDDVKLMKEVVGDELEVKASGGIRSLEDAKQMIEAGATRIGASSGVKIIAGKETTGNY</sequence>
<dbReference type="AlphaFoldDB" id="A0A1T4LAV9"/>
<evidence type="ECO:0000256" key="1">
    <source>
        <dbReference type="ARBA" id="ARBA00010936"/>
    </source>
</evidence>
<dbReference type="CDD" id="cd00959">
    <property type="entry name" value="DeoC"/>
    <property type="match status" value="1"/>
</dbReference>
<comment type="subcellular location">
    <subcellularLocation>
        <location evidence="7">Cytoplasm</location>
    </subcellularLocation>
</comment>
<dbReference type="GO" id="GO:0004139">
    <property type="term" value="F:deoxyribose-phosphate aldolase activity"/>
    <property type="evidence" value="ECO:0007669"/>
    <property type="project" value="UniProtKB-UniRule"/>
</dbReference>
<protein>
    <recommendedName>
        <fullName evidence="7">Deoxyribose-phosphate aldolase</fullName>
        <shortName evidence="7">DERA</shortName>
        <ecNumber evidence="7">4.1.2.4</ecNumber>
    </recommendedName>
    <alternativeName>
        <fullName evidence="7">2-deoxy-D-ribose 5-phosphate aldolase</fullName>
    </alternativeName>
    <alternativeName>
        <fullName evidence="7">Phosphodeoxyriboaldolase</fullName>
        <shortName evidence="7">Deoxyriboaldolase</shortName>
    </alternativeName>
</protein>
<feature type="active site" description="Schiff-base intermediate with acetaldehyde" evidence="7">
    <location>
        <position position="153"/>
    </location>
</feature>
<dbReference type="InterPro" id="IPR013785">
    <property type="entry name" value="Aldolase_TIM"/>
</dbReference>
<dbReference type="EMBL" id="FUWM01000008">
    <property type="protein sequence ID" value="SJZ51678.1"/>
    <property type="molecule type" value="Genomic_DNA"/>
</dbReference>
<dbReference type="GO" id="GO:0006018">
    <property type="term" value="P:2-deoxyribose 1-phosphate catabolic process"/>
    <property type="evidence" value="ECO:0007669"/>
    <property type="project" value="UniProtKB-UniRule"/>
</dbReference>
<dbReference type="OrthoDB" id="9778711at2"/>
<keyword evidence="9" id="KW-1185">Reference proteome</keyword>
<evidence type="ECO:0000256" key="6">
    <source>
        <dbReference type="ARBA" id="ARBA00056337"/>
    </source>
</evidence>
<reference evidence="9" key="1">
    <citation type="submission" date="2017-02" db="EMBL/GenBank/DDBJ databases">
        <authorList>
            <person name="Varghese N."/>
            <person name="Submissions S."/>
        </authorList>
    </citation>
    <scope>NUCLEOTIDE SEQUENCE [LARGE SCALE GENOMIC DNA]</scope>
    <source>
        <strain evidence="9">ATCC BAA-73</strain>
    </source>
</reference>
<dbReference type="NCBIfam" id="TIGR00126">
    <property type="entry name" value="deoC"/>
    <property type="match status" value="1"/>
</dbReference>
<evidence type="ECO:0000256" key="2">
    <source>
        <dbReference type="ARBA" id="ARBA00022490"/>
    </source>
</evidence>
<evidence type="ECO:0000256" key="4">
    <source>
        <dbReference type="ARBA" id="ARBA00023270"/>
    </source>
</evidence>
<dbReference type="UniPathway" id="UPA00002">
    <property type="reaction ID" value="UER00468"/>
</dbReference>
<gene>
    <name evidence="7" type="primary">deoC</name>
    <name evidence="8" type="ORF">SAMN02745118_01063</name>
</gene>
<proteinExistence type="inferred from homology"/>
<dbReference type="InterPro" id="IPR002915">
    <property type="entry name" value="DeoC/FbaB/LacD_aldolase"/>
</dbReference>
<dbReference type="GO" id="GO:0009264">
    <property type="term" value="P:deoxyribonucleotide catabolic process"/>
    <property type="evidence" value="ECO:0007669"/>
    <property type="project" value="UniProtKB-UniRule"/>
</dbReference>
<dbReference type="Pfam" id="PF01791">
    <property type="entry name" value="DeoC"/>
    <property type="match status" value="1"/>
</dbReference>
<dbReference type="SUPFAM" id="SSF51569">
    <property type="entry name" value="Aldolase"/>
    <property type="match status" value="1"/>
</dbReference>
<dbReference type="STRING" id="142842.SAMN02745118_01063"/>
<evidence type="ECO:0000256" key="7">
    <source>
        <dbReference type="HAMAP-Rule" id="MF_00114"/>
    </source>
</evidence>
<dbReference type="Gene3D" id="3.20.20.70">
    <property type="entry name" value="Aldolase class I"/>
    <property type="match status" value="1"/>
</dbReference>
<dbReference type="GO" id="GO:0005737">
    <property type="term" value="C:cytoplasm"/>
    <property type="evidence" value="ECO:0007669"/>
    <property type="project" value="UniProtKB-SubCell"/>
</dbReference>
<dbReference type="PANTHER" id="PTHR10889:SF1">
    <property type="entry name" value="DEOXYRIBOSE-PHOSPHATE ALDOLASE"/>
    <property type="match status" value="1"/>
</dbReference>
<organism evidence="8 9">
    <name type="scientific">Selenihalanaerobacter shriftii</name>
    <dbReference type="NCBI Taxonomy" id="142842"/>
    <lineage>
        <taxon>Bacteria</taxon>
        <taxon>Bacillati</taxon>
        <taxon>Bacillota</taxon>
        <taxon>Clostridia</taxon>
        <taxon>Halanaerobiales</taxon>
        <taxon>Halobacteroidaceae</taxon>
        <taxon>Selenihalanaerobacter</taxon>
    </lineage>
</organism>
<comment type="similarity">
    <text evidence="1 7">Belongs to the DeoC/FbaB aldolase family. DeoC type 1 subfamily.</text>
</comment>
<feature type="active site" description="Proton donor/acceptor" evidence="7">
    <location>
        <position position="91"/>
    </location>
</feature>
<dbReference type="Proteomes" id="UP000190625">
    <property type="component" value="Unassembled WGS sequence"/>
</dbReference>
<evidence type="ECO:0000256" key="3">
    <source>
        <dbReference type="ARBA" id="ARBA00023239"/>
    </source>
</evidence>
<dbReference type="PIRSF" id="PIRSF001357">
    <property type="entry name" value="DeoC"/>
    <property type="match status" value="1"/>
</dbReference>
<dbReference type="SMART" id="SM01133">
    <property type="entry name" value="DeoC"/>
    <property type="match status" value="1"/>
</dbReference>
<dbReference type="GO" id="GO:0016052">
    <property type="term" value="P:carbohydrate catabolic process"/>
    <property type="evidence" value="ECO:0007669"/>
    <property type="project" value="TreeGrafter"/>
</dbReference>
<comment type="function">
    <text evidence="6 7">Catalyzes a reversible aldol reaction between acetaldehyde and D-glyceraldehyde 3-phosphate to generate 2-deoxy-D-ribose 5-phosphate.</text>
</comment>
<dbReference type="PANTHER" id="PTHR10889">
    <property type="entry name" value="DEOXYRIBOSE-PHOSPHATE ALDOLASE"/>
    <property type="match status" value="1"/>
</dbReference>
<feature type="active site" description="Proton donor/acceptor" evidence="7">
    <location>
        <position position="182"/>
    </location>
</feature>
<keyword evidence="2 7" id="KW-0963">Cytoplasm</keyword>
<dbReference type="FunFam" id="3.20.20.70:FF:000044">
    <property type="entry name" value="Deoxyribose-phosphate aldolase"/>
    <property type="match status" value="1"/>
</dbReference>
<dbReference type="HAMAP" id="MF_00114">
    <property type="entry name" value="DeoC_type1"/>
    <property type="match status" value="1"/>
</dbReference>
<dbReference type="EC" id="4.1.2.4" evidence="7"/>